<proteinExistence type="predicted"/>
<dbReference type="RefSeq" id="WP_332287439.1">
    <property type="nucleotide sequence ID" value="NZ_JAZIBG010000008.1"/>
</dbReference>
<dbReference type="SUPFAM" id="SSF52096">
    <property type="entry name" value="ClpP/crotonase"/>
    <property type="match status" value="1"/>
</dbReference>
<dbReference type="EMBL" id="JAZIBG010000008">
    <property type="protein sequence ID" value="MEF7612543.1"/>
    <property type="molecule type" value="Genomic_DNA"/>
</dbReference>
<dbReference type="Gene3D" id="3.90.226.10">
    <property type="entry name" value="2-enoyl-CoA Hydratase, Chain A, domain 1"/>
    <property type="match status" value="1"/>
</dbReference>
<gene>
    <name evidence="1" type="ORF">V4F39_01390</name>
</gene>
<dbReference type="Proteomes" id="UP001336250">
    <property type="component" value="Unassembled WGS sequence"/>
</dbReference>
<evidence type="ECO:0000313" key="1">
    <source>
        <dbReference type="EMBL" id="MEF7612543.1"/>
    </source>
</evidence>
<evidence type="ECO:0000313" key="2">
    <source>
        <dbReference type="Proteomes" id="UP001336250"/>
    </source>
</evidence>
<dbReference type="CDD" id="cd06558">
    <property type="entry name" value="crotonase-like"/>
    <property type="match status" value="1"/>
</dbReference>
<dbReference type="AlphaFoldDB" id="A0AAW9Q8Q8"/>
<dbReference type="PANTHER" id="PTHR43459">
    <property type="entry name" value="ENOYL-COA HYDRATASE"/>
    <property type="match status" value="1"/>
</dbReference>
<organism evidence="1 2">
    <name type="scientific">Aquincola agrisoli</name>
    <dbReference type="NCBI Taxonomy" id="3119538"/>
    <lineage>
        <taxon>Bacteria</taxon>
        <taxon>Pseudomonadati</taxon>
        <taxon>Pseudomonadota</taxon>
        <taxon>Betaproteobacteria</taxon>
        <taxon>Burkholderiales</taxon>
        <taxon>Sphaerotilaceae</taxon>
        <taxon>Aquincola</taxon>
    </lineage>
</organism>
<reference evidence="1 2" key="1">
    <citation type="submission" date="2024-02" db="EMBL/GenBank/DDBJ databases">
        <title>Genome sequence of Aquincola sp. MAHUQ-54.</title>
        <authorList>
            <person name="Huq M.A."/>
        </authorList>
    </citation>
    <scope>NUCLEOTIDE SEQUENCE [LARGE SCALE GENOMIC DNA]</scope>
    <source>
        <strain evidence="1 2">MAHUQ-54</strain>
    </source>
</reference>
<dbReference type="GO" id="GO:0003824">
    <property type="term" value="F:catalytic activity"/>
    <property type="evidence" value="ECO:0007669"/>
    <property type="project" value="UniProtKB-ARBA"/>
</dbReference>
<accession>A0AAW9Q8Q8</accession>
<comment type="caution">
    <text evidence="1">The sequence shown here is derived from an EMBL/GenBank/DDBJ whole genome shotgun (WGS) entry which is preliminary data.</text>
</comment>
<dbReference type="Pfam" id="PF00378">
    <property type="entry name" value="ECH_1"/>
    <property type="match status" value="1"/>
</dbReference>
<name>A0AAW9Q8Q8_9BURK</name>
<dbReference type="InterPro" id="IPR029045">
    <property type="entry name" value="ClpP/crotonase-like_dom_sf"/>
</dbReference>
<dbReference type="InterPro" id="IPR001753">
    <property type="entry name" value="Enoyl-CoA_hydra/iso"/>
</dbReference>
<dbReference type="PANTHER" id="PTHR43459:SF1">
    <property type="entry name" value="EG:BACN32G11.4 PROTEIN"/>
    <property type="match status" value="1"/>
</dbReference>
<keyword evidence="2" id="KW-1185">Reference proteome</keyword>
<sequence length="204" mass="21326">MPFELLTERRDATLVLTLSDPATRNTLSRQACAAGIEVLNNAADDPTLRCLVLHGGGAHFCAGLESPAVQAGGPDEEQDLFRSLLDALRACPLPVIAAMEGTAADAGLVLALACDLVVAAEDAQCLWSRAPRAPSLARLLPRALAMQMLWLAEPLAGTRLHALGLANAAVPAGQALPEALRWSARLAAAPAATIAEAKEWLQRS</sequence>
<protein>
    <submittedName>
        <fullName evidence="1">Enoyl-CoA hydratase-related protein</fullName>
    </submittedName>
</protein>